<accession>A0A0E9PA28</accession>
<dbReference type="AlphaFoldDB" id="A0A0E9PA28"/>
<reference evidence="1" key="2">
    <citation type="journal article" date="2015" name="Fish Shellfish Immunol.">
        <title>Early steps in the European eel (Anguilla anguilla)-Vibrio vulnificus interaction in the gills: Role of the RtxA13 toxin.</title>
        <authorList>
            <person name="Callol A."/>
            <person name="Pajuelo D."/>
            <person name="Ebbesson L."/>
            <person name="Teles M."/>
            <person name="MacKenzie S."/>
            <person name="Amaro C."/>
        </authorList>
    </citation>
    <scope>NUCLEOTIDE SEQUENCE</scope>
</reference>
<name>A0A0E9PA28_ANGAN</name>
<protein>
    <submittedName>
        <fullName evidence="1">Uncharacterized protein</fullName>
    </submittedName>
</protein>
<evidence type="ECO:0000313" key="1">
    <source>
        <dbReference type="EMBL" id="JAH01344.1"/>
    </source>
</evidence>
<proteinExistence type="predicted"/>
<organism evidence="1">
    <name type="scientific">Anguilla anguilla</name>
    <name type="common">European freshwater eel</name>
    <name type="synonym">Muraena anguilla</name>
    <dbReference type="NCBI Taxonomy" id="7936"/>
    <lineage>
        <taxon>Eukaryota</taxon>
        <taxon>Metazoa</taxon>
        <taxon>Chordata</taxon>
        <taxon>Craniata</taxon>
        <taxon>Vertebrata</taxon>
        <taxon>Euteleostomi</taxon>
        <taxon>Actinopterygii</taxon>
        <taxon>Neopterygii</taxon>
        <taxon>Teleostei</taxon>
        <taxon>Anguilliformes</taxon>
        <taxon>Anguillidae</taxon>
        <taxon>Anguilla</taxon>
    </lineage>
</organism>
<reference evidence="1" key="1">
    <citation type="submission" date="2014-11" db="EMBL/GenBank/DDBJ databases">
        <authorList>
            <person name="Amaro Gonzalez C."/>
        </authorList>
    </citation>
    <scope>NUCLEOTIDE SEQUENCE</scope>
</reference>
<dbReference type="EMBL" id="GBXM01107233">
    <property type="protein sequence ID" value="JAH01344.1"/>
    <property type="molecule type" value="Transcribed_RNA"/>
</dbReference>
<sequence>MFHCLCKNSRPSAPLLPTMGFVLISGARGVWDC</sequence>